<organism evidence="6">
    <name type="scientific">Oppiella nova</name>
    <dbReference type="NCBI Taxonomy" id="334625"/>
    <lineage>
        <taxon>Eukaryota</taxon>
        <taxon>Metazoa</taxon>
        <taxon>Ecdysozoa</taxon>
        <taxon>Arthropoda</taxon>
        <taxon>Chelicerata</taxon>
        <taxon>Arachnida</taxon>
        <taxon>Acari</taxon>
        <taxon>Acariformes</taxon>
        <taxon>Sarcoptiformes</taxon>
        <taxon>Oribatida</taxon>
        <taxon>Brachypylina</taxon>
        <taxon>Oppioidea</taxon>
        <taxon>Oppiidae</taxon>
        <taxon>Oppiella</taxon>
    </lineage>
</organism>
<dbReference type="GO" id="GO:0048311">
    <property type="term" value="P:mitochondrion distribution"/>
    <property type="evidence" value="ECO:0007669"/>
    <property type="project" value="TreeGrafter"/>
</dbReference>
<dbReference type="SMART" id="SM01424">
    <property type="entry name" value="HAP1_N"/>
    <property type="match status" value="1"/>
</dbReference>
<keyword evidence="2 4" id="KW-0175">Coiled coil</keyword>
<dbReference type="EMBL" id="CAJPVJ010011755">
    <property type="protein sequence ID" value="CAG2173984.1"/>
    <property type="molecule type" value="Genomic_DNA"/>
</dbReference>
<keyword evidence="3" id="KW-0496">Mitochondrion</keyword>
<dbReference type="GO" id="GO:0005739">
    <property type="term" value="C:mitochondrion"/>
    <property type="evidence" value="ECO:0007669"/>
    <property type="project" value="UniProtKB-SubCell"/>
</dbReference>
<evidence type="ECO:0000256" key="4">
    <source>
        <dbReference type="SAM" id="Coils"/>
    </source>
</evidence>
<evidence type="ECO:0000259" key="5">
    <source>
        <dbReference type="SMART" id="SM01424"/>
    </source>
</evidence>
<feature type="coiled-coil region" evidence="4">
    <location>
        <begin position="309"/>
        <end position="343"/>
    </location>
</feature>
<feature type="non-terminal residue" evidence="6">
    <location>
        <position position="1"/>
    </location>
</feature>
<dbReference type="OrthoDB" id="10067624at2759"/>
<evidence type="ECO:0000256" key="3">
    <source>
        <dbReference type="ARBA" id="ARBA00023128"/>
    </source>
</evidence>
<dbReference type="PANTHER" id="PTHR15751:SF12">
    <property type="entry name" value="TRAFFICKING KINESIN-BINDING PROTEIN MILT"/>
    <property type="match status" value="1"/>
</dbReference>
<feature type="coiled-coil region" evidence="4">
    <location>
        <begin position="145"/>
        <end position="179"/>
    </location>
</feature>
<keyword evidence="7" id="KW-1185">Reference proteome</keyword>
<dbReference type="Proteomes" id="UP000728032">
    <property type="component" value="Unassembled WGS sequence"/>
</dbReference>
<sequence>VLKKSARVDDRCDDKGVNITAKLEAIAGGNGAEEVSQHICNNQEGVDEVELLSLVEEHIPKYKLRYDTITEFAGYDNNDWYIKTPVLDSEAPVDLSAETIGETLKYFILSGERLSQMTKTYNDIEVVTKLLEEKERDLELAARIGQSLLEQNKVLTNRSEELETELSSTNEAVEKLKFELFNTNERVIQLKHELSMKNGLLQVYCADIEAQELESEEQPHQSLEDKSIGLSNWDELNKRIGSLEEENLRLKCEATARANDIELEERKELQLIHDCAKQLSPLSVTYTTAEANLQILSFQEEVGLKGEDNVRQQEEITNLVTRVVELQRRARDLTFECDSLQNALQVSHECQNELSVELIEIKEKYGTLLAAFHELQTEFKKKSRFNTSHYQYMPFADSLASELESTLGSDCSDGELSSLGFRPVRKSAGNQNTGTEEMRCYSPDSVLSGDSFYYRYNNPQPMIGSTPYSNNTNNAKNYYMGDKLQIVKPLEGSTILRQWQKLATPHLGVILESLPLVTNKAIKDLDKELLEFTVNSMKECLKEGEKEVETKKHMNFVTTNSIYTYTTTSLSHITDSTSVTNSFSNVQLSTGVQSPIPTA</sequence>
<dbReference type="AlphaFoldDB" id="A0A7R9MAZ3"/>
<accession>A0A7R9MAZ3</accession>
<reference evidence="6" key="1">
    <citation type="submission" date="2020-11" db="EMBL/GenBank/DDBJ databases">
        <authorList>
            <person name="Tran Van P."/>
        </authorList>
    </citation>
    <scope>NUCLEOTIDE SEQUENCE</scope>
</reference>
<dbReference type="Pfam" id="PF04849">
    <property type="entry name" value="HAP1_N"/>
    <property type="match status" value="1"/>
</dbReference>
<dbReference type="GO" id="GO:0017022">
    <property type="term" value="F:myosin binding"/>
    <property type="evidence" value="ECO:0007669"/>
    <property type="project" value="TreeGrafter"/>
</dbReference>
<dbReference type="PANTHER" id="PTHR15751">
    <property type="entry name" value="TRAFFICKING KINESIN-BINDING PROTEIN"/>
    <property type="match status" value="1"/>
</dbReference>
<proteinExistence type="predicted"/>
<dbReference type="EMBL" id="OC926580">
    <property type="protein sequence ID" value="CAD7656797.1"/>
    <property type="molecule type" value="Genomic_DNA"/>
</dbReference>
<feature type="non-terminal residue" evidence="6">
    <location>
        <position position="599"/>
    </location>
</feature>
<dbReference type="GO" id="GO:0031410">
    <property type="term" value="C:cytoplasmic vesicle"/>
    <property type="evidence" value="ECO:0007669"/>
    <property type="project" value="TreeGrafter"/>
</dbReference>
<dbReference type="GO" id="GO:0006605">
    <property type="term" value="P:protein targeting"/>
    <property type="evidence" value="ECO:0007669"/>
    <property type="project" value="TreeGrafter"/>
</dbReference>
<feature type="domain" description="HAP1 N-terminal" evidence="5">
    <location>
        <begin position="56"/>
        <end position="384"/>
    </location>
</feature>
<comment type="subcellular location">
    <subcellularLocation>
        <location evidence="1">Mitochondrion</location>
    </subcellularLocation>
</comment>
<evidence type="ECO:0000256" key="1">
    <source>
        <dbReference type="ARBA" id="ARBA00004173"/>
    </source>
</evidence>
<dbReference type="GO" id="GO:0047496">
    <property type="term" value="P:vesicle transport along microtubule"/>
    <property type="evidence" value="ECO:0007669"/>
    <property type="project" value="TreeGrafter"/>
</dbReference>
<evidence type="ECO:0000313" key="6">
    <source>
        <dbReference type="EMBL" id="CAD7656797.1"/>
    </source>
</evidence>
<name>A0A7R9MAZ3_9ACAR</name>
<gene>
    <name evidence="6" type="ORF">ONB1V03_LOCUS13433</name>
</gene>
<dbReference type="InterPro" id="IPR051946">
    <property type="entry name" value="Intracell_Traff-Reg"/>
</dbReference>
<evidence type="ECO:0000256" key="2">
    <source>
        <dbReference type="ARBA" id="ARBA00023054"/>
    </source>
</evidence>
<evidence type="ECO:0000313" key="7">
    <source>
        <dbReference type="Proteomes" id="UP000728032"/>
    </source>
</evidence>
<dbReference type="InterPro" id="IPR006933">
    <property type="entry name" value="HAP1_N"/>
</dbReference>
<protein>
    <recommendedName>
        <fullName evidence="5">HAP1 N-terminal domain-containing protein</fullName>
    </recommendedName>
</protein>